<feature type="compositionally biased region" description="Gly residues" evidence="1">
    <location>
        <begin position="544"/>
        <end position="577"/>
    </location>
</feature>
<feature type="compositionally biased region" description="Low complexity" evidence="1">
    <location>
        <begin position="376"/>
        <end position="395"/>
    </location>
</feature>
<sequence length="983" mass="102707">MLRFCRRHLSKGSERGCPFPHGVNVNRYTSLRFQYDTGIRKTAVTGAAGRKRNEQPTAPQLAAQSVASPSVLLPLPTTLAKLYNDPRQLLGWELRLSRPSIRDDDADAFGSPRRRGRRKRPPEFNEAAAQDNARVATAGVVLGRSLGHVVEILTAAASYPTNADAAAAPTSDGTSGNPAAAKGPTAPPGRHAARAAVAPTRRAAKTVAAAAGAAGAFGSSGGGGSGGGGGGGPRDDEGGWGQPRPQLQPQQPQIMLRAVLRTIVQQYDFEGSEEYVVRLDPAVLPYADMASRTLVVEPPEGLLEQGRRSLLLQLLKRELGALPTREPRTDTTTTTDTTDSINTTTTTTTDTATTDTTDTIKTTLSPPADHPGAMDSASAPTSTATTSSGEALSSSFKRQRAAVSGRPSSSGGSSSGVGDGLAPGGGGGGAMLAMMPTRQQLLEAGRRDLVDMVAAAGGFSEVALQLSLRCARRPRGYWSGPDSWERLGEELAAFVAGAWVELPHPDNPNRCYYYNQISNRTTWRRPPPLQRLPTSAARHSGTTRAGGGRRADGGSAGGGDGGRGGGGSAGGGGGGSTDKGRVRWAVAEAAADRVMPSRALILQACRVDLHNAIMFHGGYLEVAASLGRRVTWSLSKYMYDSPAAVRRELAVVAKELQLPPGELPTPRDLRQSGHGALLAAVRRHEELRTLLGIQPRRRSSGSSDGRRPRGRWDDVGVLAAELRDFATATAAAAAVDDPGVCDGDGGGGGAELAVSLGDRCGGAARSQPDGSGVEEAAAGEAGDGAPALRHRGRVRTAGLEHHDQESGEAEAGEGVETPRRRRGRPQKHPQQQQQPSTAAVAPPPPLPPQAQAPPAVMPLRMPSLSQLRAAGRHDLAYAIRVTHAETPREELAAAAGLRLLRDGRGTNRNALSLEAVEEAIQAGCHTPKAIRQHLRSQRRVDVSRQHLTTYLARMAAEGRLEKLSYGRYGASGGVTGGGGGAAV</sequence>
<feature type="region of interest" description="Disordered" evidence="1">
    <location>
        <begin position="760"/>
        <end position="856"/>
    </location>
</feature>
<proteinExistence type="predicted"/>
<feature type="compositionally biased region" description="Low complexity" evidence="1">
    <location>
        <begin position="770"/>
        <end position="787"/>
    </location>
</feature>
<dbReference type="CDD" id="cd00201">
    <property type="entry name" value="WW"/>
    <property type="match status" value="1"/>
</dbReference>
<dbReference type="SUPFAM" id="SSF51045">
    <property type="entry name" value="WW domain"/>
    <property type="match status" value="1"/>
</dbReference>
<dbReference type="InterPro" id="IPR036020">
    <property type="entry name" value="WW_dom_sf"/>
</dbReference>
<feature type="compositionally biased region" description="Pro residues" evidence="1">
    <location>
        <begin position="841"/>
        <end position="851"/>
    </location>
</feature>
<feature type="compositionally biased region" description="Low complexity" evidence="1">
    <location>
        <begin position="330"/>
        <end position="363"/>
    </location>
</feature>
<dbReference type="InterPro" id="IPR001202">
    <property type="entry name" value="WW_dom"/>
</dbReference>
<dbReference type="Gene3D" id="2.20.70.10">
    <property type="match status" value="1"/>
</dbReference>
<dbReference type="EMBL" id="BRXU01000026">
    <property type="protein sequence ID" value="GLC59180.1"/>
    <property type="molecule type" value="Genomic_DNA"/>
</dbReference>
<evidence type="ECO:0000256" key="1">
    <source>
        <dbReference type="SAM" id="MobiDB-lite"/>
    </source>
</evidence>
<dbReference type="PROSITE" id="PS50020">
    <property type="entry name" value="WW_DOMAIN_2"/>
    <property type="match status" value="1"/>
</dbReference>
<feature type="compositionally biased region" description="Gly residues" evidence="1">
    <location>
        <begin position="218"/>
        <end position="232"/>
    </location>
</feature>
<feature type="compositionally biased region" description="Low complexity" evidence="1">
    <location>
        <begin position="176"/>
        <end position="200"/>
    </location>
</feature>
<name>A0A9W6BWJ5_9CHLO</name>
<dbReference type="Proteomes" id="UP001165080">
    <property type="component" value="Unassembled WGS sequence"/>
</dbReference>
<dbReference type="AlphaFoldDB" id="A0A9W6BWJ5"/>
<feature type="region of interest" description="Disordered" evidence="1">
    <location>
        <begin position="691"/>
        <end position="711"/>
    </location>
</feature>
<feature type="region of interest" description="Disordered" evidence="1">
    <location>
        <begin position="321"/>
        <end position="432"/>
    </location>
</feature>
<reference evidence="3 4" key="1">
    <citation type="journal article" date="2023" name="Commun. Biol.">
        <title>Reorganization of the ancestral sex-determining regions during the evolution of trioecy in Pleodorina starrii.</title>
        <authorList>
            <person name="Takahashi K."/>
            <person name="Suzuki S."/>
            <person name="Kawai-Toyooka H."/>
            <person name="Yamamoto K."/>
            <person name="Hamaji T."/>
            <person name="Ootsuki R."/>
            <person name="Yamaguchi H."/>
            <person name="Kawachi M."/>
            <person name="Higashiyama T."/>
            <person name="Nozaki H."/>
        </authorList>
    </citation>
    <scope>NUCLEOTIDE SEQUENCE [LARGE SCALE GENOMIC DNA]</scope>
    <source>
        <strain evidence="3 4">NIES-4479</strain>
    </source>
</reference>
<feature type="region of interest" description="Disordered" evidence="1">
    <location>
        <begin position="523"/>
        <end position="579"/>
    </location>
</feature>
<keyword evidence="4" id="KW-1185">Reference proteome</keyword>
<protein>
    <recommendedName>
        <fullName evidence="2">WW domain-containing protein</fullName>
    </recommendedName>
</protein>
<feature type="region of interest" description="Disordered" evidence="1">
    <location>
        <begin position="214"/>
        <end position="249"/>
    </location>
</feature>
<comment type="caution">
    <text evidence="3">The sequence shown here is derived from an EMBL/GenBank/DDBJ whole genome shotgun (WGS) entry which is preliminary data.</text>
</comment>
<evidence type="ECO:0000259" key="2">
    <source>
        <dbReference type="PROSITE" id="PS50020"/>
    </source>
</evidence>
<evidence type="ECO:0000313" key="4">
    <source>
        <dbReference type="Proteomes" id="UP001165080"/>
    </source>
</evidence>
<feature type="region of interest" description="Disordered" evidence="1">
    <location>
        <begin position="102"/>
        <end position="130"/>
    </location>
</feature>
<gene>
    <name evidence="3" type="primary">PLEST011728</name>
    <name evidence="3" type="ORF">PLESTB_001457600</name>
</gene>
<feature type="region of interest" description="Disordered" evidence="1">
    <location>
        <begin position="164"/>
        <end position="200"/>
    </location>
</feature>
<organism evidence="3 4">
    <name type="scientific">Pleodorina starrii</name>
    <dbReference type="NCBI Taxonomy" id="330485"/>
    <lineage>
        <taxon>Eukaryota</taxon>
        <taxon>Viridiplantae</taxon>
        <taxon>Chlorophyta</taxon>
        <taxon>core chlorophytes</taxon>
        <taxon>Chlorophyceae</taxon>
        <taxon>CS clade</taxon>
        <taxon>Chlamydomonadales</taxon>
        <taxon>Volvocaceae</taxon>
        <taxon>Pleodorina</taxon>
    </lineage>
</organism>
<feature type="domain" description="WW" evidence="2">
    <location>
        <begin position="493"/>
        <end position="528"/>
    </location>
</feature>
<evidence type="ECO:0000313" key="3">
    <source>
        <dbReference type="EMBL" id="GLC59180.1"/>
    </source>
</evidence>
<feature type="compositionally biased region" description="Gly residues" evidence="1">
    <location>
        <begin position="413"/>
        <end position="430"/>
    </location>
</feature>
<feature type="compositionally biased region" description="Low complexity" evidence="1">
    <location>
        <begin position="828"/>
        <end position="840"/>
    </location>
</feature>
<accession>A0A9W6BWJ5</accession>